<comment type="caution">
    <text evidence="14">The sequence shown here is derived from an EMBL/GenBank/DDBJ whole genome shotgun (WGS) entry which is preliminary data.</text>
</comment>
<evidence type="ECO:0000256" key="9">
    <source>
        <dbReference type="ARBA" id="ARBA00032024"/>
    </source>
</evidence>
<evidence type="ECO:0000256" key="5">
    <source>
        <dbReference type="ARBA" id="ARBA00019465"/>
    </source>
</evidence>
<feature type="domain" description="Ketopantoate reductase N-terminal" evidence="12">
    <location>
        <begin position="3"/>
        <end position="148"/>
    </location>
</feature>
<reference evidence="14 15" key="1">
    <citation type="submission" date="2024-06" db="EMBL/GenBank/DDBJ databases">
        <title>The Natural Products Discovery Center: Release of the First 8490 Sequenced Strains for Exploring Actinobacteria Biosynthetic Diversity.</title>
        <authorList>
            <person name="Kalkreuter E."/>
            <person name="Kautsar S.A."/>
            <person name="Yang D."/>
            <person name="Bader C.D."/>
            <person name="Teijaro C.N."/>
            <person name="Fluegel L."/>
            <person name="Davis C.M."/>
            <person name="Simpson J.R."/>
            <person name="Lauterbach L."/>
            <person name="Steele A.D."/>
            <person name="Gui C."/>
            <person name="Meng S."/>
            <person name="Li G."/>
            <person name="Viehrig K."/>
            <person name="Ye F."/>
            <person name="Su P."/>
            <person name="Kiefer A.F."/>
            <person name="Nichols A."/>
            <person name="Cepeda A.J."/>
            <person name="Yan W."/>
            <person name="Fan B."/>
            <person name="Jiang Y."/>
            <person name="Adhikari A."/>
            <person name="Zheng C.-J."/>
            <person name="Schuster L."/>
            <person name="Cowan T.M."/>
            <person name="Smanski M.J."/>
            <person name="Chevrette M.G."/>
            <person name="De Carvalho L.P.S."/>
            <person name="Shen B."/>
        </authorList>
    </citation>
    <scope>NUCLEOTIDE SEQUENCE [LARGE SCALE GENOMIC DNA]</scope>
    <source>
        <strain evidence="14 15">NPDC050403</strain>
    </source>
</reference>
<dbReference type="InterPro" id="IPR050838">
    <property type="entry name" value="Ketopantoate_reductase"/>
</dbReference>
<dbReference type="InterPro" id="IPR013332">
    <property type="entry name" value="KPR_N"/>
</dbReference>
<dbReference type="EMBL" id="JBFAKC010000035">
    <property type="protein sequence ID" value="MEV0713005.1"/>
    <property type="molecule type" value="Genomic_DNA"/>
</dbReference>
<comment type="similarity">
    <text evidence="3 11">Belongs to the ketopantoate reductase family.</text>
</comment>
<evidence type="ECO:0000256" key="11">
    <source>
        <dbReference type="RuleBase" id="RU362068"/>
    </source>
</evidence>
<keyword evidence="7 11" id="KW-0521">NADP</keyword>
<evidence type="ECO:0000259" key="12">
    <source>
        <dbReference type="Pfam" id="PF02558"/>
    </source>
</evidence>
<dbReference type="SUPFAM" id="SSF51735">
    <property type="entry name" value="NAD(P)-binding Rossmann-fold domains"/>
    <property type="match status" value="1"/>
</dbReference>
<dbReference type="SUPFAM" id="SSF48179">
    <property type="entry name" value="6-phosphogluconate dehydrogenase C-terminal domain-like"/>
    <property type="match status" value="1"/>
</dbReference>
<gene>
    <name evidence="14" type="ORF">AB0I48_36165</name>
</gene>
<comment type="catalytic activity">
    <reaction evidence="10 11">
        <text>(R)-pantoate + NADP(+) = 2-dehydropantoate + NADPH + H(+)</text>
        <dbReference type="Rhea" id="RHEA:16233"/>
        <dbReference type="ChEBI" id="CHEBI:11561"/>
        <dbReference type="ChEBI" id="CHEBI:15378"/>
        <dbReference type="ChEBI" id="CHEBI:15980"/>
        <dbReference type="ChEBI" id="CHEBI:57783"/>
        <dbReference type="ChEBI" id="CHEBI:58349"/>
        <dbReference type="EC" id="1.1.1.169"/>
    </reaction>
</comment>
<evidence type="ECO:0000256" key="7">
    <source>
        <dbReference type="ARBA" id="ARBA00022857"/>
    </source>
</evidence>
<keyword evidence="8 11" id="KW-0560">Oxidoreductase</keyword>
<evidence type="ECO:0000256" key="4">
    <source>
        <dbReference type="ARBA" id="ARBA00013014"/>
    </source>
</evidence>
<dbReference type="InterPro" id="IPR003710">
    <property type="entry name" value="ApbA"/>
</dbReference>
<evidence type="ECO:0000256" key="3">
    <source>
        <dbReference type="ARBA" id="ARBA00007870"/>
    </source>
</evidence>
<dbReference type="InterPro" id="IPR013328">
    <property type="entry name" value="6PGD_dom2"/>
</dbReference>
<dbReference type="NCBIfam" id="TIGR00745">
    <property type="entry name" value="apbA_panE"/>
    <property type="match status" value="1"/>
</dbReference>
<dbReference type="InterPro" id="IPR008927">
    <property type="entry name" value="6-PGluconate_DH-like_C_sf"/>
</dbReference>
<dbReference type="GO" id="GO:0008677">
    <property type="term" value="F:2-dehydropantoate 2-reductase activity"/>
    <property type="evidence" value="ECO:0007669"/>
    <property type="project" value="UniProtKB-EC"/>
</dbReference>
<dbReference type="InterPro" id="IPR013752">
    <property type="entry name" value="KPA_reductase"/>
</dbReference>
<dbReference type="Proteomes" id="UP001551695">
    <property type="component" value="Unassembled WGS sequence"/>
</dbReference>
<dbReference type="Gene3D" id="3.40.50.720">
    <property type="entry name" value="NAD(P)-binding Rossmann-like Domain"/>
    <property type="match status" value="1"/>
</dbReference>
<keyword evidence="6 11" id="KW-0566">Pantothenate biosynthesis</keyword>
<dbReference type="Pfam" id="PF02558">
    <property type="entry name" value="ApbA"/>
    <property type="match status" value="1"/>
</dbReference>
<dbReference type="InterPro" id="IPR036291">
    <property type="entry name" value="NAD(P)-bd_dom_sf"/>
</dbReference>
<dbReference type="RefSeq" id="WP_355091769.1">
    <property type="nucleotide sequence ID" value="NZ_JBEXKW010000154.1"/>
</dbReference>
<dbReference type="NCBIfam" id="NF006083">
    <property type="entry name" value="PRK08229.1"/>
    <property type="match status" value="1"/>
</dbReference>
<evidence type="ECO:0000256" key="6">
    <source>
        <dbReference type="ARBA" id="ARBA00022655"/>
    </source>
</evidence>
<evidence type="ECO:0000256" key="10">
    <source>
        <dbReference type="ARBA" id="ARBA00048793"/>
    </source>
</evidence>
<protein>
    <recommendedName>
        <fullName evidence="5 11">2-dehydropantoate 2-reductase</fullName>
        <ecNumber evidence="4 11">1.1.1.169</ecNumber>
    </recommendedName>
    <alternativeName>
        <fullName evidence="9 11">Ketopantoate reductase</fullName>
    </alternativeName>
</protein>
<name>A0ABV3G5P3_9NOCA</name>
<evidence type="ECO:0000313" key="14">
    <source>
        <dbReference type="EMBL" id="MEV0713005.1"/>
    </source>
</evidence>
<comment type="pathway">
    <text evidence="2 11">Cofactor biosynthesis; (R)-pantothenate biosynthesis; (R)-pantoate from 3-methyl-2-oxobutanoate: step 2/2.</text>
</comment>
<proteinExistence type="inferred from homology"/>
<evidence type="ECO:0000259" key="13">
    <source>
        <dbReference type="Pfam" id="PF08546"/>
    </source>
</evidence>
<evidence type="ECO:0000313" key="15">
    <source>
        <dbReference type="Proteomes" id="UP001551695"/>
    </source>
</evidence>
<dbReference type="Pfam" id="PF08546">
    <property type="entry name" value="ApbA_C"/>
    <property type="match status" value="1"/>
</dbReference>
<comment type="function">
    <text evidence="1 11">Catalyzes the NADPH-dependent reduction of ketopantoate into pantoic acid.</text>
</comment>
<keyword evidence="15" id="KW-1185">Reference proteome</keyword>
<feature type="domain" description="Ketopantoate reductase C-terminal" evidence="13">
    <location>
        <begin position="176"/>
        <end position="313"/>
    </location>
</feature>
<evidence type="ECO:0000256" key="2">
    <source>
        <dbReference type="ARBA" id="ARBA00004994"/>
    </source>
</evidence>
<dbReference type="Gene3D" id="1.10.1040.10">
    <property type="entry name" value="N-(1-d-carboxylethyl)-l-norvaline Dehydrogenase, domain 2"/>
    <property type="match status" value="1"/>
</dbReference>
<dbReference type="PANTHER" id="PTHR43765">
    <property type="entry name" value="2-DEHYDROPANTOATE 2-REDUCTASE-RELATED"/>
    <property type="match status" value="1"/>
</dbReference>
<accession>A0ABV3G5P3</accession>
<evidence type="ECO:0000256" key="1">
    <source>
        <dbReference type="ARBA" id="ARBA00002919"/>
    </source>
</evidence>
<dbReference type="PANTHER" id="PTHR43765:SF2">
    <property type="entry name" value="2-DEHYDROPANTOATE 2-REDUCTASE"/>
    <property type="match status" value="1"/>
</dbReference>
<sequence>MNVVVLGAGSIGIYVGGKLAAAGAKVTFVGRPRMLDEITASGLRLTDLDGGEVTVEPAEFGVSTTPEDAGSADLVLVTVKSAATASAVRELAGVLRPGTLVLSLQNGIGNDTVIREILPTCVVLAGMVMFNVVHHPGGRFHRGTEGGIAAQDDPALAAAAAVFDRAGLGLRRYRDLLPVQWAKLLLNLNNPINALSGRPLREELADRNYRRCLALTQSEALAAMNRARIHPARLTPLPPRAMTRLLTVPDAVFGRVAGRVLAIDPMARSSMADDLALGRKTEISWLCGEIVGLGEMVGLPTPVNQRLIELIVAAEQGDRRTWTGAELLEQLSAAADSVRGEPRANRD</sequence>
<dbReference type="EC" id="1.1.1.169" evidence="4 11"/>
<organism evidence="14 15">
    <name type="scientific">Nocardia aurea</name>
    <dbReference type="NCBI Taxonomy" id="2144174"/>
    <lineage>
        <taxon>Bacteria</taxon>
        <taxon>Bacillati</taxon>
        <taxon>Actinomycetota</taxon>
        <taxon>Actinomycetes</taxon>
        <taxon>Mycobacteriales</taxon>
        <taxon>Nocardiaceae</taxon>
        <taxon>Nocardia</taxon>
    </lineage>
</organism>
<evidence type="ECO:0000256" key="8">
    <source>
        <dbReference type="ARBA" id="ARBA00023002"/>
    </source>
</evidence>